<gene>
    <name evidence="4" type="ORF">V1Y59_00990</name>
</gene>
<feature type="compositionally biased region" description="Low complexity" evidence="2">
    <location>
        <begin position="246"/>
        <end position="268"/>
    </location>
</feature>
<reference evidence="4 5" key="1">
    <citation type="submission" date="2024-01" db="EMBL/GenBank/DDBJ databases">
        <title>Draft genome sequence of Gordonia sp. PKS22-38.</title>
        <authorList>
            <person name="Suphannarot A."/>
            <person name="Mingma R."/>
        </authorList>
    </citation>
    <scope>NUCLEOTIDE SEQUENCE [LARGE SCALE GENOMIC DNA]</scope>
    <source>
        <strain evidence="4 5">PKS22-38</strain>
    </source>
</reference>
<feature type="compositionally biased region" description="Low complexity" evidence="2">
    <location>
        <begin position="297"/>
        <end position="307"/>
    </location>
</feature>
<evidence type="ECO:0000256" key="1">
    <source>
        <dbReference type="ARBA" id="ARBA00010652"/>
    </source>
</evidence>
<feature type="domain" description="PPE" evidence="3">
    <location>
        <begin position="9"/>
        <end position="170"/>
    </location>
</feature>
<accession>A0ABU7MMV7</accession>
<evidence type="ECO:0000259" key="3">
    <source>
        <dbReference type="Pfam" id="PF00823"/>
    </source>
</evidence>
<dbReference type="InterPro" id="IPR038332">
    <property type="entry name" value="PPE_sf"/>
</dbReference>
<evidence type="ECO:0000313" key="4">
    <source>
        <dbReference type="EMBL" id="MEE4021636.1"/>
    </source>
</evidence>
<sequence>MTGFTGVIWDARTTEQLASDLGDGAGPGPLAEAGLAWGRVASEMASAAAEYGTILAAMAVHWESGHTNESFEKLSRLAPWFAEAAAEAGQNAGRAEAQAAAVTVARLTMPNLVEVDLAEEAMRTATAVSAIAPALVGAAAQAERAVHDQRMRAARVMQTYESASEAAAKPWKSVPPAPNLVSAQPLAAERAARETAARAAVHTPQKSSSTAPAAVAGMPMAAMAGFAVAPVEKTNYVPTTLAGGSPAGTATAGSTAPAHGAQSPHGGPVAPPVAPHGAAAAERVVTRGPSAPEPADEPGAAEAAVDAPSTWAEVAMAEKPAVHHGSDDASGRSLDPRYVHETLVLDHRKGL</sequence>
<feature type="region of interest" description="Disordered" evidence="2">
    <location>
        <begin position="185"/>
        <end position="212"/>
    </location>
</feature>
<evidence type="ECO:0000256" key="2">
    <source>
        <dbReference type="SAM" id="MobiDB-lite"/>
    </source>
</evidence>
<feature type="region of interest" description="Disordered" evidence="2">
    <location>
        <begin position="246"/>
        <end position="307"/>
    </location>
</feature>
<dbReference type="InterPro" id="IPR000030">
    <property type="entry name" value="PPE_dom"/>
</dbReference>
<dbReference type="Pfam" id="PF00823">
    <property type="entry name" value="PPE"/>
    <property type="match status" value="1"/>
</dbReference>
<dbReference type="Gene3D" id="1.20.1260.20">
    <property type="entry name" value="PPE superfamily"/>
    <property type="match status" value="1"/>
</dbReference>
<dbReference type="Proteomes" id="UP001335729">
    <property type="component" value="Unassembled WGS sequence"/>
</dbReference>
<dbReference type="EMBL" id="JAZDUE010000001">
    <property type="protein sequence ID" value="MEE4021636.1"/>
    <property type="molecule type" value="Genomic_DNA"/>
</dbReference>
<keyword evidence="5" id="KW-1185">Reference proteome</keyword>
<name>A0ABU7MMV7_9ACTN</name>
<comment type="similarity">
    <text evidence="1">Belongs to the mycobacterial PPE family.</text>
</comment>
<evidence type="ECO:0000313" key="5">
    <source>
        <dbReference type="Proteomes" id="UP001335729"/>
    </source>
</evidence>
<dbReference type="RefSeq" id="WP_330502962.1">
    <property type="nucleotide sequence ID" value="NZ_JAZDUE010000001.1"/>
</dbReference>
<organism evidence="4 5">
    <name type="scientific">Gordonia prachuapensis</name>
    <dbReference type="NCBI Taxonomy" id="3115651"/>
    <lineage>
        <taxon>Bacteria</taxon>
        <taxon>Bacillati</taxon>
        <taxon>Actinomycetota</taxon>
        <taxon>Actinomycetes</taxon>
        <taxon>Mycobacteriales</taxon>
        <taxon>Gordoniaceae</taxon>
        <taxon>Gordonia</taxon>
    </lineage>
</organism>
<comment type="caution">
    <text evidence="4">The sequence shown here is derived from an EMBL/GenBank/DDBJ whole genome shotgun (WGS) entry which is preliminary data.</text>
</comment>
<protein>
    <submittedName>
        <fullName evidence="4">PPE domain-containing protein</fullName>
    </submittedName>
</protein>
<proteinExistence type="inferred from homology"/>
<dbReference type="SUPFAM" id="SSF140459">
    <property type="entry name" value="PE/PPE dimer-like"/>
    <property type="match status" value="1"/>
</dbReference>